<dbReference type="EMBL" id="BSXU01000948">
    <property type="protein sequence ID" value="GMG22204.1"/>
    <property type="molecule type" value="Genomic_DNA"/>
</dbReference>
<accession>A0A9W7DE90</accession>
<comment type="caution">
    <text evidence="1">The sequence shown here is derived from an EMBL/GenBank/DDBJ whole genome shotgun (WGS) entry which is preliminary data.</text>
</comment>
<protein>
    <submittedName>
        <fullName evidence="1">Unnamed protein product</fullName>
    </submittedName>
</protein>
<sequence>MYVNPGISVKFSLYCFLKSRKKVKSFNMAYDELMSTRYKGEEPWEFQQLLQQKITILENSAKFEGRDSVYNERSLFRAITTHDVPPFLRPYVASLGTCTTLAQFTSLLEDAYMI</sequence>
<dbReference type="AlphaFoldDB" id="A0A9W7DE90"/>
<keyword evidence="2" id="KW-1185">Reference proteome</keyword>
<reference evidence="1" key="1">
    <citation type="submission" date="2023-04" db="EMBL/GenBank/DDBJ databases">
        <title>Ambrosiozyma monospora NBRC 1965.</title>
        <authorList>
            <person name="Ichikawa N."/>
            <person name="Sato H."/>
            <person name="Tonouchi N."/>
        </authorList>
    </citation>
    <scope>NUCLEOTIDE SEQUENCE</scope>
    <source>
        <strain evidence="1">NBRC 1965</strain>
    </source>
</reference>
<proteinExistence type="predicted"/>
<evidence type="ECO:0000313" key="1">
    <source>
        <dbReference type="EMBL" id="GMG22204.1"/>
    </source>
</evidence>
<evidence type="ECO:0000313" key="2">
    <source>
        <dbReference type="Proteomes" id="UP001165063"/>
    </source>
</evidence>
<organism evidence="1 2">
    <name type="scientific">Ambrosiozyma monospora</name>
    <name type="common">Yeast</name>
    <name type="synonym">Endomycopsis monosporus</name>
    <dbReference type="NCBI Taxonomy" id="43982"/>
    <lineage>
        <taxon>Eukaryota</taxon>
        <taxon>Fungi</taxon>
        <taxon>Dikarya</taxon>
        <taxon>Ascomycota</taxon>
        <taxon>Saccharomycotina</taxon>
        <taxon>Pichiomycetes</taxon>
        <taxon>Pichiales</taxon>
        <taxon>Pichiaceae</taxon>
        <taxon>Ambrosiozyma</taxon>
    </lineage>
</organism>
<gene>
    <name evidence="1" type="ORF">Amon01_000255700</name>
</gene>
<dbReference type="Proteomes" id="UP001165063">
    <property type="component" value="Unassembled WGS sequence"/>
</dbReference>
<name>A0A9W7DE90_AMBMO</name>